<name>A0A0E9WVV3_ANGAN</name>
<evidence type="ECO:0000313" key="1">
    <source>
        <dbReference type="EMBL" id="JAH94524.1"/>
    </source>
</evidence>
<protein>
    <submittedName>
        <fullName evidence="1">Uncharacterized protein</fullName>
    </submittedName>
</protein>
<accession>A0A0E9WVV3</accession>
<reference evidence="1" key="1">
    <citation type="submission" date="2014-11" db="EMBL/GenBank/DDBJ databases">
        <authorList>
            <person name="Amaro Gonzalez C."/>
        </authorList>
    </citation>
    <scope>NUCLEOTIDE SEQUENCE</scope>
</reference>
<organism evidence="1">
    <name type="scientific">Anguilla anguilla</name>
    <name type="common">European freshwater eel</name>
    <name type="synonym">Muraena anguilla</name>
    <dbReference type="NCBI Taxonomy" id="7936"/>
    <lineage>
        <taxon>Eukaryota</taxon>
        <taxon>Metazoa</taxon>
        <taxon>Chordata</taxon>
        <taxon>Craniata</taxon>
        <taxon>Vertebrata</taxon>
        <taxon>Euteleostomi</taxon>
        <taxon>Actinopterygii</taxon>
        <taxon>Neopterygii</taxon>
        <taxon>Teleostei</taxon>
        <taxon>Anguilliformes</taxon>
        <taxon>Anguillidae</taxon>
        <taxon>Anguilla</taxon>
    </lineage>
</organism>
<proteinExistence type="predicted"/>
<dbReference type="AlphaFoldDB" id="A0A0E9WVV3"/>
<sequence length="70" mass="8039">MVHRPAVPLLEATPQQVYLNYRIEFTLILYRGYNVILLWGLPDRCASILVCLTAARELSHCLPLLTVTRE</sequence>
<dbReference type="EMBL" id="GBXM01014053">
    <property type="protein sequence ID" value="JAH94524.1"/>
    <property type="molecule type" value="Transcribed_RNA"/>
</dbReference>
<reference evidence="1" key="2">
    <citation type="journal article" date="2015" name="Fish Shellfish Immunol.">
        <title>Early steps in the European eel (Anguilla anguilla)-Vibrio vulnificus interaction in the gills: Role of the RtxA13 toxin.</title>
        <authorList>
            <person name="Callol A."/>
            <person name="Pajuelo D."/>
            <person name="Ebbesson L."/>
            <person name="Teles M."/>
            <person name="MacKenzie S."/>
            <person name="Amaro C."/>
        </authorList>
    </citation>
    <scope>NUCLEOTIDE SEQUENCE</scope>
</reference>